<dbReference type="Gene3D" id="1.20.1440.120">
    <property type="entry name" value="Recombination protein O, C-terminal domain"/>
    <property type="match status" value="1"/>
</dbReference>
<dbReference type="KEGG" id="mic:Mic7113_0372"/>
<evidence type="ECO:0000256" key="5">
    <source>
        <dbReference type="ARBA" id="ARBA00023204"/>
    </source>
</evidence>
<comment type="function">
    <text evidence="7">Involved in DNA repair and RecF pathway recombination.</text>
</comment>
<dbReference type="eggNOG" id="COG1381">
    <property type="taxonomic scope" value="Bacteria"/>
</dbReference>
<dbReference type="AlphaFoldDB" id="K9W954"/>
<dbReference type="OrthoDB" id="9797083at2"/>
<dbReference type="GO" id="GO:0006302">
    <property type="term" value="P:double-strand break repair"/>
    <property type="evidence" value="ECO:0007669"/>
    <property type="project" value="TreeGrafter"/>
</dbReference>
<dbReference type="HAMAP" id="MF_00201">
    <property type="entry name" value="RecO"/>
    <property type="match status" value="1"/>
</dbReference>
<dbReference type="SUPFAM" id="SSF50249">
    <property type="entry name" value="Nucleic acid-binding proteins"/>
    <property type="match status" value="1"/>
</dbReference>
<dbReference type="GO" id="GO:0006310">
    <property type="term" value="P:DNA recombination"/>
    <property type="evidence" value="ECO:0007669"/>
    <property type="project" value="UniProtKB-UniRule"/>
</dbReference>
<comment type="similarity">
    <text evidence="1 7">Belongs to the RecO family.</text>
</comment>
<keyword evidence="4 7" id="KW-0233">DNA recombination</keyword>
<evidence type="ECO:0000259" key="8">
    <source>
        <dbReference type="Pfam" id="PF11967"/>
    </source>
</evidence>
<evidence type="ECO:0000256" key="7">
    <source>
        <dbReference type="HAMAP-Rule" id="MF_00201"/>
    </source>
</evidence>
<gene>
    <name evidence="7" type="primary">recO</name>
    <name evidence="9" type="ORF">Mic7113_0372</name>
</gene>
<dbReference type="Pfam" id="PF11967">
    <property type="entry name" value="RecO_N"/>
    <property type="match status" value="1"/>
</dbReference>
<sequence length="319" mass="34777">MSRTYKATGIILKCMPLGEADKLVTILTRELGLIRAVAPGARKQNSQLGGRSGLFVVNDLLLAKGRSLDKITQAQTLESYPGLSKTLGKLAASQYLAEVVLCHALSEQPQEELYELLNEHLRRLEGLPYTSDRQALLLSADPNSEASSVLAHLSHGVFHLLALAGIAPQVRVCCVTQDLLQPDFSDPDWRVGFSVDAGGTVSLAAKALEGERLKRSVLVGQGEPQVRGNDSLDVPTTPPPRVNMKLDAIELTLLQQLAAAELPQLTAILPEPITNLLHPESINEAWVKVERVLREYVQYHYGRTIRSATLVDALSIPDF</sequence>
<evidence type="ECO:0000256" key="2">
    <source>
        <dbReference type="ARBA" id="ARBA00021310"/>
    </source>
</evidence>
<dbReference type="PANTHER" id="PTHR33991">
    <property type="entry name" value="DNA REPAIR PROTEIN RECO"/>
    <property type="match status" value="1"/>
</dbReference>
<evidence type="ECO:0000256" key="6">
    <source>
        <dbReference type="ARBA" id="ARBA00033409"/>
    </source>
</evidence>
<evidence type="ECO:0000313" key="10">
    <source>
        <dbReference type="Proteomes" id="UP000010471"/>
    </source>
</evidence>
<dbReference type="EMBL" id="CP003630">
    <property type="protein sequence ID" value="AFZ16294.1"/>
    <property type="molecule type" value="Genomic_DNA"/>
</dbReference>
<keyword evidence="10" id="KW-1185">Reference proteome</keyword>
<dbReference type="InterPro" id="IPR022572">
    <property type="entry name" value="DNA_rep/recomb_RecO_N"/>
</dbReference>
<dbReference type="InterPro" id="IPR012340">
    <property type="entry name" value="NA-bd_OB-fold"/>
</dbReference>
<evidence type="ECO:0000313" key="9">
    <source>
        <dbReference type="EMBL" id="AFZ16294.1"/>
    </source>
</evidence>
<dbReference type="HOGENOM" id="CLU_066632_0_0_3"/>
<evidence type="ECO:0000256" key="1">
    <source>
        <dbReference type="ARBA" id="ARBA00007452"/>
    </source>
</evidence>
<dbReference type="SUPFAM" id="SSF57863">
    <property type="entry name" value="ArfGap/RecO-like zinc finger"/>
    <property type="match status" value="1"/>
</dbReference>
<keyword evidence="5 7" id="KW-0234">DNA repair</keyword>
<dbReference type="InterPro" id="IPR042242">
    <property type="entry name" value="RecO_C"/>
</dbReference>
<dbReference type="InterPro" id="IPR003717">
    <property type="entry name" value="RecO"/>
</dbReference>
<dbReference type="Proteomes" id="UP000010471">
    <property type="component" value="Chromosome"/>
</dbReference>
<dbReference type="Gene3D" id="2.40.50.140">
    <property type="entry name" value="Nucleic acid-binding proteins"/>
    <property type="match status" value="1"/>
</dbReference>
<accession>K9W954</accession>
<proteinExistence type="inferred from homology"/>
<dbReference type="InterPro" id="IPR037278">
    <property type="entry name" value="ARFGAP/RecO"/>
</dbReference>
<name>K9W954_9CYAN</name>
<dbReference type="PATRIC" id="fig|1173027.3.peg.409"/>
<organism evidence="9 10">
    <name type="scientific">Allocoleopsis franciscana PCC 7113</name>
    <dbReference type="NCBI Taxonomy" id="1173027"/>
    <lineage>
        <taxon>Bacteria</taxon>
        <taxon>Bacillati</taxon>
        <taxon>Cyanobacteriota</taxon>
        <taxon>Cyanophyceae</taxon>
        <taxon>Coleofasciculales</taxon>
        <taxon>Coleofasciculaceae</taxon>
        <taxon>Allocoleopsis</taxon>
        <taxon>Allocoleopsis franciscana</taxon>
    </lineage>
</organism>
<reference evidence="9 10" key="1">
    <citation type="submission" date="2012-06" db="EMBL/GenBank/DDBJ databases">
        <title>Finished chromosome of genome of Microcoleus sp. PCC 7113.</title>
        <authorList>
            <consortium name="US DOE Joint Genome Institute"/>
            <person name="Gugger M."/>
            <person name="Coursin T."/>
            <person name="Rippka R."/>
            <person name="Tandeau De Marsac N."/>
            <person name="Huntemann M."/>
            <person name="Wei C.-L."/>
            <person name="Han J."/>
            <person name="Detter J.C."/>
            <person name="Han C."/>
            <person name="Tapia R."/>
            <person name="Chen A."/>
            <person name="Kyrpides N."/>
            <person name="Mavromatis K."/>
            <person name="Markowitz V."/>
            <person name="Szeto E."/>
            <person name="Ivanova N."/>
            <person name="Pagani I."/>
            <person name="Pati A."/>
            <person name="Goodwin L."/>
            <person name="Nordberg H.P."/>
            <person name="Cantor M.N."/>
            <person name="Hua S.X."/>
            <person name="Woyke T."/>
            <person name="Kerfeld C.A."/>
        </authorList>
    </citation>
    <scope>NUCLEOTIDE SEQUENCE [LARGE SCALE GENOMIC DNA]</scope>
    <source>
        <strain evidence="9 10">PCC 7113</strain>
    </source>
</reference>
<dbReference type="RefSeq" id="WP_015180458.1">
    <property type="nucleotide sequence ID" value="NC_019738.1"/>
</dbReference>
<dbReference type="NCBIfam" id="TIGR00613">
    <property type="entry name" value="reco"/>
    <property type="match status" value="1"/>
</dbReference>
<feature type="domain" description="DNA replication/recombination mediator RecO N-terminal" evidence="8">
    <location>
        <begin position="1"/>
        <end position="80"/>
    </location>
</feature>
<evidence type="ECO:0000256" key="3">
    <source>
        <dbReference type="ARBA" id="ARBA00022763"/>
    </source>
</evidence>
<evidence type="ECO:0000256" key="4">
    <source>
        <dbReference type="ARBA" id="ARBA00023172"/>
    </source>
</evidence>
<dbReference type="PANTHER" id="PTHR33991:SF1">
    <property type="entry name" value="DNA REPAIR PROTEIN RECO"/>
    <property type="match status" value="1"/>
</dbReference>
<keyword evidence="3 7" id="KW-0227">DNA damage</keyword>
<protein>
    <recommendedName>
        <fullName evidence="2 7">DNA repair protein RecO</fullName>
    </recommendedName>
    <alternativeName>
        <fullName evidence="6 7">Recombination protein O</fullName>
    </alternativeName>
</protein>
<dbReference type="GO" id="GO:0043590">
    <property type="term" value="C:bacterial nucleoid"/>
    <property type="evidence" value="ECO:0007669"/>
    <property type="project" value="TreeGrafter"/>
</dbReference>
<dbReference type="STRING" id="1173027.Mic7113_0372"/>